<keyword evidence="6 12" id="KW-0547">Nucleotide-binding</keyword>
<evidence type="ECO:0000256" key="4">
    <source>
        <dbReference type="ARBA" id="ARBA00022490"/>
    </source>
</evidence>
<dbReference type="PANTHER" id="PTHR32182:SF0">
    <property type="entry name" value="DNA REPLICATION AND REPAIR PROTEIN RECF"/>
    <property type="match status" value="1"/>
</dbReference>
<evidence type="ECO:0000256" key="2">
    <source>
        <dbReference type="ARBA" id="ARBA00008016"/>
    </source>
</evidence>
<dbReference type="InterPro" id="IPR003395">
    <property type="entry name" value="RecF/RecN/SMC_N"/>
</dbReference>
<dbReference type="NCBIfam" id="TIGR00611">
    <property type="entry name" value="recf"/>
    <property type="match status" value="1"/>
</dbReference>
<keyword evidence="7 12" id="KW-0227">DNA damage</keyword>
<dbReference type="Gene3D" id="1.20.1050.90">
    <property type="entry name" value="RecF/RecN/SMC, N-terminal domain"/>
    <property type="match status" value="1"/>
</dbReference>
<evidence type="ECO:0000256" key="10">
    <source>
        <dbReference type="ARBA" id="ARBA00023204"/>
    </source>
</evidence>
<evidence type="ECO:0000256" key="7">
    <source>
        <dbReference type="ARBA" id="ARBA00022763"/>
    </source>
</evidence>
<keyword evidence="11 12" id="KW-0742">SOS response</keyword>
<keyword evidence="4 12" id="KW-0963">Cytoplasm</keyword>
<dbReference type="GO" id="GO:0006260">
    <property type="term" value="P:DNA replication"/>
    <property type="evidence" value="ECO:0007669"/>
    <property type="project" value="UniProtKB-UniRule"/>
</dbReference>
<dbReference type="EMBL" id="CP017831">
    <property type="protein sequence ID" value="AOZ95040.1"/>
    <property type="molecule type" value="Genomic_DNA"/>
</dbReference>
<sequence>MIIKSLELSDFRNYENLKIDFSSGTNILYGDNAQGKTNILEAIFVSATTKSHKGSKDKEIISFGKEEAHIRTILEKDNAEYRVDMHLRKSKTKGIAIDGQKIKKASDLIGRLNVVFFSPEDLSIIKNGPSERRRFMDMELCQLDQIYLNSLSKYNKLVVERNKVLKDLFEHPENSVLLDVQDKQLCEYGSVIIKTREKFIAELNEIIRPIHKKLTGEKEILSVYYEPNVSAEDLEKKLRASRQKDIYAKQTTVGPHKDDFSFIIQKNESEDGIDIRKYGSQGQQRTASLSLKLSEIEIVKKAKKENPVLLLDDVLSELDSNRQNYLLNTIGNIQTIITCTGLDEFVNNRFEIDKLFKVTDGTVSSEN</sequence>
<evidence type="ECO:0000256" key="3">
    <source>
        <dbReference type="ARBA" id="ARBA00020170"/>
    </source>
</evidence>
<keyword evidence="5 12" id="KW-0235">DNA replication</keyword>
<dbReference type="InterPro" id="IPR027417">
    <property type="entry name" value="P-loop_NTPase"/>
</dbReference>
<keyword evidence="16" id="KW-1185">Reference proteome</keyword>
<dbReference type="RefSeq" id="WP_071174865.1">
    <property type="nucleotide sequence ID" value="NZ_CP017831.1"/>
</dbReference>
<dbReference type="PANTHER" id="PTHR32182">
    <property type="entry name" value="DNA REPLICATION AND REPAIR PROTEIN RECF"/>
    <property type="match status" value="1"/>
</dbReference>
<evidence type="ECO:0000256" key="6">
    <source>
        <dbReference type="ARBA" id="ARBA00022741"/>
    </source>
</evidence>
<dbReference type="GO" id="GO:0009432">
    <property type="term" value="P:SOS response"/>
    <property type="evidence" value="ECO:0007669"/>
    <property type="project" value="UniProtKB-UniRule"/>
</dbReference>
<dbReference type="OrthoDB" id="9803889at2"/>
<keyword evidence="9 12" id="KW-0238">DNA-binding</keyword>
<evidence type="ECO:0000256" key="13">
    <source>
        <dbReference type="RuleBase" id="RU000578"/>
    </source>
</evidence>
<evidence type="ECO:0000256" key="11">
    <source>
        <dbReference type="ARBA" id="ARBA00023236"/>
    </source>
</evidence>
<dbReference type="InterPro" id="IPR018078">
    <property type="entry name" value="DNA-binding_RecF_CS"/>
</dbReference>
<dbReference type="HAMAP" id="MF_00365">
    <property type="entry name" value="RecF"/>
    <property type="match status" value="1"/>
</dbReference>
<evidence type="ECO:0000256" key="5">
    <source>
        <dbReference type="ARBA" id="ARBA00022705"/>
    </source>
</evidence>
<dbReference type="KEGG" id="bhu:bhn_I0004"/>
<dbReference type="GO" id="GO:0006302">
    <property type="term" value="P:double-strand break repair"/>
    <property type="evidence" value="ECO:0007669"/>
    <property type="project" value="TreeGrafter"/>
</dbReference>
<dbReference type="SUPFAM" id="SSF52540">
    <property type="entry name" value="P-loop containing nucleoside triphosphate hydrolases"/>
    <property type="match status" value="1"/>
</dbReference>
<dbReference type="Gene3D" id="3.40.50.300">
    <property type="entry name" value="P-loop containing nucleotide triphosphate hydrolases"/>
    <property type="match status" value="1"/>
</dbReference>
<evidence type="ECO:0000256" key="1">
    <source>
        <dbReference type="ARBA" id="ARBA00004496"/>
    </source>
</evidence>
<comment type="similarity">
    <text evidence="2 12 13">Belongs to the RecF family.</text>
</comment>
<keyword evidence="8 12" id="KW-0067">ATP-binding</keyword>
<keyword evidence="10 12" id="KW-0234">DNA repair</keyword>
<dbReference type="AlphaFoldDB" id="A0A1D9NXP0"/>
<proteinExistence type="inferred from homology"/>
<dbReference type="InterPro" id="IPR001238">
    <property type="entry name" value="DNA-binding_RecF"/>
</dbReference>
<evidence type="ECO:0000256" key="8">
    <source>
        <dbReference type="ARBA" id="ARBA00022840"/>
    </source>
</evidence>
<evidence type="ECO:0000256" key="12">
    <source>
        <dbReference type="HAMAP-Rule" id="MF_00365"/>
    </source>
</evidence>
<gene>
    <name evidence="12" type="primary">recF</name>
    <name evidence="15" type="ORF">bhn_I0004</name>
</gene>
<evidence type="ECO:0000313" key="15">
    <source>
        <dbReference type="EMBL" id="AOZ95040.1"/>
    </source>
</evidence>
<comment type="subcellular location">
    <subcellularLocation>
        <location evidence="1 12 13">Cytoplasm</location>
    </subcellularLocation>
</comment>
<protein>
    <recommendedName>
        <fullName evidence="3 12">DNA replication and repair protein RecF</fullName>
    </recommendedName>
</protein>
<dbReference type="GO" id="GO:0003697">
    <property type="term" value="F:single-stranded DNA binding"/>
    <property type="evidence" value="ECO:0007669"/>
    <property type="project" value="UniProtKB-UniRule"/>
</dbReference>
<dbReference type="Proteomes" id="UP000179284">
    <property type="component" value="Chromosome I"/>
</dbReference>
<evidence type="ECO:0000259" key="14">
    <source>
        <dbReference type="Pfam" id="PF02463"/>
    </source>
</evidence>
<accession>A0A1D9NXP0</accession>
<comment type="function">
    <text evidence="12 13">The RecF protein is involved in DNA metabolism; it is required for DNA replication and normal SOS inducibility. RecF binds preferentially to single-stranded, linear DNA. It also seems to bind ATP.</text>
</comment>
<dbReference type="PROSITE" id="PS00618">
    <property type="entry name" value="RECF_2"/>
    <property type="match status" value="1"/>
</dbReference>
<evidence type="ECO:0000256" key="9">
    <source>
        <dbReference type="ARBA" id="ARBA00023125"/>
    </source>
</evidence>
<evidence type="ECO:0000313" key="16">
    <source>
        <dbReference type="Proteomes" id="UP000179284"/>
    </source>
</evidence>
<dbReference type="GO" id="GO:0000731">
    <property type="term" value="P:DNA synthesis involved in DNA repair"/>
    <property type="evidence" value="ECO:0007669"/>
    <property type="project" value="TreeGrafter"/>
</dbReference>
<name>A0A1D9NXP0_9FIRM</name>
<dbReference type="GO" id="GO:0005737">
    <property type="term" value="C:cytoplasm"/>
    <property type="evidence" value="ECO:0007669"/>
    <property type="project" value="UniProtKB-SubCell"/>
</dbReference>
<feature type="domain" description="RecF/RecN/SMC N-terminal" evidence="14">
    <location>
        <begin position="3"/>
        <end position="359"/>
    </location>
</feature>
<organism evidence="15 16">
    <name type="scientific">Butyrivibrio hungatei</name>
    <dbReference type="NCBI Taxonomy" id="185008"/>
    <lineage>
        <taxon>Bacteria</taxon>
        <taxon>Bacillati</taxon>
        <taxon>Bacillota</taxon>
        <taxon>Clostridia</taxon>
        <taxon>Lachnospirales</taxon>
        <taxon>Lachnospiraceae</taxon>
        <taxon>Butyrivibrio</taxon>
    </lineage>
</organism>
<dbReference type="CDD" id="cd03242">
    <property type="entry name" value="ABC_RecF"/>
    <property type="match status" value="1"/>
</dbReference>
<dbReference type="Pfam" id="PF02463">
    <property type="entry name" value="SMC_N"/>
    <property type="match status" value="1"/>
</dbReference>
<dbReference type="InterPro" id="IPR042174">
    <property type="entry name" value="RecF_2"/>
</dbReference>
<reference evidence="16" key="1">
    <citation type="submission" date="2016-10" db="EMBL/GenBank/DDBJ databases">
        <title>The complete genome sequence of the rumen bacterium Butyrivibrio hungatei MB2003.</title>
        <authorList>
            <person name="Palevich N."/>
            <person name="Kelly W.J."/>
            <person name="Leahy S.C."/>
            <person name="Altermann E."/>
            <person name="Rakonjac J."/>
            <person name="Attwood G.T."/>
        </authorList>
    </citation>
    <scope>NUCLEOTIDE SEQUENCE [LARGE SCALE GENOMIC DNA]</scope>
    <source>
        <strain evidence="16">MB2003</strain>
    </source>
</reference>
<dbReference type="GO" id="GO:0005524">
    <property type="term" value="F:ATP binding"/>
    <property type="evidence" value="ECO:0007669"/>
    <property type="project" value="UniProtKB-UniRule"/>
</dbReference>
<feature type="binding site" evidence="12">
    <location>
        <begin position="30"/>
        <end position="37"/>
    </location>
    <ligand>
        <name>ATP</name>
        <dbReference type="ChEBI" id="CHEBI:30616"/>
    </ligand>
</feature>